<evidence type="ECO:0000256" key="1">
    <source>
        <dbReference type="SAM" id="Phobius"/>
    </source>
</evidence>
<feature type="transmembrane region" description="Helical" evidence="1">
    <location>
        <begin position="14"/>
        <end position="34"/>
    </location>
</feature>
<dbReference type="AlphaFoldDB" id="A0A4D5RVS7"/>
<protein>
    <submittedName>
        <fullName evidence="2">Putative conserved secreted protein</fullName>
    </submittedName>
</protein>
<sequence length="135" mass="15477">MMLTALCHNLQDQFFFSCKLCFIIGLTLCCPLLVTHAITARFLQWQLLVFLSGEIRWRPYAKSHVMAEHTASHCGRAIPISTHRRRPWHNQVIYGKMRCHFSLSLLLSPPIFSPLSRHRPHGSSFETAAATASRF</sequence>
<keyword evidence="1" id="KW-1133">Transmembrane helix</keyword>
<organism evidence="2">
    <name type="scientific">Ixodes scapularis</name>
    <name type="common">Black-legged tick</name>
    <name type="synonym">Deer tick</name>
    <dbReference type="NCBI Taxonomy" id="6945"/>
    <lineage>
        <taxon>Eukaryota</taxon>
        <taxon>Metazoa</taxon>
        <taxon>Ecdysozoa</taxon>
        <taxon>Arthropoda</taxon>
        <taxon>Chelicerata</taxon>
        <taxon>Arachnida</taxon>
        <taxon>Acari</taxon>
        <taxon>Parasitiformes</taxon>
        <taxon>Ixodida</taxon>
        <taxon>Ixodoidea</taxon>
        <taxon>Ixodidae</taxon>
        <taxon>Ixodinae</taxon>
        <taxon>Ixodes</taxon>
    </lineage>
</organism>
<dbReference type="VEuPathDB" id="VectorBase:ISCI012668"/>
<dbReference type="EMBL" id="GHJT01007128">
    <property type="protein sequence ID" value="MOY41099.1"/>
    <property type="molecule type" value="Transcribed_RNA"/>
</dbReference>
<keyword evidence="1" id="KW-0472">Membrane</keyword>
<dbReference type="VEuPathDB" id="VectorBase:ISCW012668"/>
<keyword evidence="1" id="KW-0812">Transmembrane</keyword>
<evidence type="ECO:0000313" key="2">
    <source>
        <dbReference type="EMBL" id="MOY41099.1"/>
    </source>
</evidence>
<proteinExistence type="predicted"/>
<accession>A0A4D5RVS7</accession>
<reference evidence="2" key="1">
    <citation type="submission" date="2019-04" db="EMBL/GenBank/DDBJ databases">
        <title>An insight into the mialome of Ixodes scapularis.</title>
        <authorList>
            <person name="Ribeiro J.M."/>
            <person name="Mather T.N."/>
            <person name="Karim S."/>
        </authorList>
    </citation>
    <scope>NUCLEOTIDE SEQUENCE</scope>
</reference>
<name>A0A4D5RVS7_IXOSC</name>